<reference evidence="1" key="1">
    <citation type="journal article" date="2013" name="J. Virol.">
        <title>New Insights into the Evolution of Entomopoxvirinae from the Complete Genome Sequences of Four Entomopoxviruses Infecting Adoxophyes honmai, Choristoneura biennis, Choristoneura rosaceana, and Mythimna separata.</title>
        <authorList>
            <person name="Theze J."/>
            <person name="Takatsuka J."/>
            <person name="Li Z."/>
            <person name="Gallais J."/>
            <person name="Doucet D."/>
            <person name="Arif B."/>
            <person name="Nakai M."/>
            <person name="Herniou E.A."/>
        </authorList>
    </citation>
    <scope>NUCLEOTIDE SEQUENCE</scope>
</reference>
<evidence type="ECO:0000313" key="2">
    <source>
        <dbReference type="Proteomes" id="UP000792220"/>
    </source>
</evidence>
<keyword evidence="2" id="KW-1185">Reference proteome</keyword>
<dbReference type="GeneID" id="15613229"/>
<organismHost>
    <name type="scientific">Choristoneura fumiferana</name>
    <name type="common">Spruce budworm moth</name>
    <name type="synonym">Archips fumiferana</name>
    <dbReference type="NCBI Taxonomy" id="7141"/>
</organismHost>
<accession>A0A916KPW9</accession>
<dbReference type="EMBL" id="HF679132">
    <property type="protein sequence ID" value="CCU55807.1"/>
    <property type="molecule type" value="Genomic_DNA"/>
</dbReference>
<dbReference type="RefSeq" id="YP_008004309.1">
    <property type="nucleotide sequence ID" value="NC_021248.1"/>
</dbReference>
<name>A0A916KPW9_CBEPV</name>
<dbReference type="OrthoDB" id="18026at10239"/>
<proteinExistence type="predicted"/>
<sequence length="141" mass="17345">MVWYFIINNNNVIFNPECQEHINKCFDNHTYCALKEIDKPYKHFGCILYLDFNLMKIYYENDIFKTYNLLNKNIEYEDVSEMFIPTCSISDHYFPHHNKLLYIYNRYCPHKNINCHDRFCVQHNNDLISVNFPFFIYNHLF</sequence>
<protein>
    <submittedName>
        <fullName evidence="1">Uncharacterized protein</fullName>
    </submittedName>
</protein>
<evidence type="ECO:0000313" key="1">
    <source>
        <dbReference type="EMBL" id="CCU55807.1"/>
    </source>
</evidence>
<gene>
    <name evidence="1" type="ORF">CHBEV_239</name>
</gene>
<organism evidence="1 2">
    <name type="scientific">Choristoneura biennis entomopoxvirus</name>
    <name type="common">CbEPV</name>
    <dbReference type="NCBI Taxonomy" id="10288"/>
    <lineage>
        <taxon>Viruses</taxon>
        <taxon>Varidnaviria</taxon>
        <taxon>Bamfordvirae</taxon>
        <taxon>Nucleocytoviricota</taxon>
        <taxon>Pokkesviricetes</taxon>
        <taxon>Chitovirales</taxon>
        <taxon>Poxviridae</taxon>
        <taxon>Entomopoxvirinae</taxon>
        <taxon>Betaentomopoxvirus</taxon>
        <taxon>Betaentomopoxvirus cbiennis</taxon>
    </lineage>
</organism>
<dbReference type="KEGG" id="vg:15613229"/>
<dbReference type="Proteomes" id="UP000792220">
    <property type="component" value="Genome"/>
</dbReference>